<keyword evidence="13" id="KW-1185">Reference proteome</keyword>
<dbReference type="EMBL" id="JAHLQT010014894">
    <property type="protein sequence ID" value="KAG7169989.1"/>
    <property type="molecule type" value="Genomic_DNA"/>
</dbReference>
<dbReference type="AlphaFoldDB" id="A0A8J5KLB5"/>
<keyword evidence="6" id="KW-0679">Respiratory chain</keyword>
<evidence type="ECO:0000256" key="4">
    <source>
        <dbReference type="ARBA" id="ARBA00011533"/>
    </source>
</evidence>
<comment type="subunit">
    <text evidence="4">Complex I is composed of 45 different subunits.</text>
</comment>
<evidence type="ECO:0000256" key="9">
    <source>
        <dbReference type="ARBA" id="ARBA00022982"/>
    </source>
</evidence>
<dbReference type="OrthoDB" id="6241903at2759"/>
<keyword evidence="8" id="KW-0809">Transit peptide</keyword>
<dbReference type="GO" id="GO:0045271">
    <property type="term" value="C:respiratory chain complex I"/>
    <property type="evidence" value="ECO:0007669"/>
    <property type="project" value="InterPro"/>
</dbReference>
<sequence length="94" mass="10787">MFPLRRAIKHVPALCRGFKTSIPRQGGGTWTYRTSPEAPEKVTLLKAEVLGGFMWWWILYHVFTEPEHLTGEFPFPDPSKWTNSELGIPADDED</sequence>
<evidence type="ECO:0000256" key="3">
    <source>
        <dbReference type="ARBA" id="ARBA00005923"/>
    </source>
</evidence>
<evidence type="ECO:0000256" key="2">
    <source>
        <dbReference type="ARBA" id="ARBA00004443"/>
    </source>
</evidence>
<dbReference type="Pfam" id="PF14813">
    <property type="entry name" value="NADH_B2"/>
    <property type="match status" value="1"/>
</dbReference>
<dbReference type="GO" id="GO:0032981">
    <property type="term" value="P:mitochondrial respiratory chain complex I assembly"/>
    <property type="evidence" value="ECO:0007669"/>
    <property type="project" value="TreeGrafter"/>
</dbReference>
<dbReference type="InterPro" id="IPR026627">
    <property type="entry name" value="NDUFB2_animal"/>
</dbReference>
<evidence type="ECO:0000256" key="8">
    <source>
        <dbReference type="ARBA" id="ARBA00022946"/>
    </source>
</evidence>
<keyword evidence="10" id="KW-0496">Mitochondrion</keyword>
<organism evidence="12 13">
    <name type="scientific">Homarus americanus</name>
    <name type="common">American lobster</name>
    <dbReference type="NCBI Taxonomy" id="6706"/>
    <lineage>
        <taxon>Eukaryota</taxon>
        <taxon>Metazoa</taxon>
        <taxon>Ecdysozoa</taxon>
        <taxon>Arthropoda</taxon>
        <taxon>Crustacea</taxon>
        <taxon>Multicrustacea</taxon>
        <taxon>Malacostraca</taxon>
        <taxon>Eumalacostraca</taxon>
        <taxon>Eucarida</taxon>
        <taxon>Decapoda</taxon>
        <taxon>Pleocyemata</taxon>
        <taxon>Astacidea</taxon>
        <taxon>Nephropoidea</taxon>
        <taxon>Nephropidae</taxon>
        <taxon>Homarus</taxon>
    </lineage>
</organism>
<accession>A0A8J5KLB5</accession>
<comment type="caution">
    <text evidence="12">The sequence shown here is derived from an EMBL/GenBank/DDBJ whole genome shotgun (WGS) entry which is preliminary data.</text>
</comment>
<evidence type="ECO:0000256" key="7">
    <source>
        <dbReference type="ARBA" id="ARBA00022792"/>
    </source>
</evidence>
<keyword evidence="11" id="KW-0472">Membrane</keyword>
<gene>
    <name evidence="12" type="primary">NDUFB2-L</name>
    <name evidence="12" type="ORF">Hamer_G012206</name>
</gene>
<keyword evidence="5" id="KW-0813">Transport</keyword>
<evidence type="ECO:0000256" key="1">
    <source>
        <dbReference type="ARBA" id="ARBA00003195"/>
    </source>
</evidence>
<dbReference type="PANTHER" id="PTHR15223:SF1">
    <property type="entry name" value="NADH DEHYDROGENASE [UBIQUINONE] 1 BETA SUBCOMPLEX SUBUNIT 2, MITOCHONDRIAL"/>
    <property type="match status" value="1"/>
</dbReference>
<evidence type="ECO:0000313" key="12">
    <source>
        <dbReference type="EMBL" id="KAG7169989.1"/>
    </source>
</evidence>
<name>A0A8J5KLB5_HOMAM</name>
<evidence type="ECO:0000256" key="10">
    <source>
        <dbReference type="ARBA" id="ARBA00023128"/>
    </source>
</evidence>
<dbReference type="GO" id="GO:0005743">
    <property type="term" value="C:mitochondrial inner membrane"/>
    <property type="evidence" value="ECO:0007669"/>
    <property type="project" value="UniProtKB-SubCell"/>
</dbReference>
<evidence type="ECO:0000256" key="11">
    <source>
        <dbReference type="ARBA" id="ARBA00023136"/>
    </source>
</evidence>
<evidence type="ECO:0000313" key="13">
    <source>
        <dbReference type="Proteomes" id="UP000747542"/>
    </source>
</evidence>
<proteinExistence type="inferred from homology"/>
<dbReference type="PANTHER" id="PTHR15223">
    <property type="entry name" value="NADH-UBIQUINONE OXIDOREDUCTASE AGGG SUBUNIT"/>
    <property type="match status" value="1"/>
</dbReference>
<keyword evidence="9" id="KW-0249">Electron transport</keyword>
<protein>
    <submittedName>
        <fullName evidence="12">NADH dehydrogenase [ubiquinone] 1 beta subcomplex subunit 2-like</fullName>
    </submittedName>
</protein>
<evidence type="ECO:0000256" key="6">
    <source>
        <dbReference type="ARBA" id="ARBA00022660"/>
    </source>
</evidence>
<comment type="subcellular location">
    <subcellularLocation>
        <location evidence="2">Mitochondrion inner membrane</location>
        <topology evidence="2">Peripheral membrane protein</topology>
        <orientation evidence="2">Matrix side</orientation>
    </subcellularLocation>
</comment>
<evidence type="ECO:0000256" key="5">
    <source>
        <dbReference type="ARBA" id="ARBA00022448"/>
    </source>
</evidence>
<comment type="function">
    <text evidence="1">Accessory subunit of the mitochondrial membrane respiratory chain NADH dehydrogenase (Complex I), that is believed not to be involved in catalysis. Complex I functions in the transfer of electrons from NADH to the respiratory chain. The immediate electron acceptor for the enzyme is believed to be ubiquinone.</text>
</comment>
<dbReference type="Proteomes" id="UP000747542">
    <property type="component" value="Unassembled WGS sequence"/>
</dbReference>
<comment type="similarity">
    <text evidence="3">Belongs to the complex I NDUFB2 subunit family.</text>
</comment>
<reference evidence="12" key="1">
    <citation type="journal article" date="2021" name="Sci. Adv.">
        <title>The American lobster genome reveals insights on longevity, neural, and immune adaptations.</title>
        <authorList>
            <person name="Polinski J.M."/>
            <person name="Zimin A.V."/>
            <person name="Clark K.F."/>
            <person name="Kohn A.B."/>
            <person name="Sadowski N."/>
            <person name="Timp W."/>
            <person name="Ptitsyn A."/>
            <person name="Khanna P."/>
            <person name="Romanova D.Y."/>
            <person name="Williams P."/>
            <person name="Greenwood S.J."/>
            <person name="Moroz L.L."/>
            <person name="Walt D.R."/>
            <person name="Bodnar A.G."/>
        </authorList>
    </citation>
    <scope>NUCLEOTIDE SEQUENCE</scope>
    <source>
        <strain evidence="12">GMGI-L3</strain>
    </source>
</reference>
<keyword evidence="7" id="KW-0999">Mitochondrion inner membrane</keyword>